<dbReference type="PROSITE" id="PS50211">
    <property type="entry name" value="DENN"/>
    <property type="match status" value="1"/>
</dbReference>
<gene>
    <name evidence="4" type="ORF">KFE25_008936</name>
</gene>
<dbReference type="InterPro" id="IPR037516">
    <property type="entry name" value="Tripartite_DENN"/>
</dbReference>
<evidence type="ECO:0000313" key="4">
    <source>
        <dbReference type="EMBL" id="KAG8470515.1"/>
    </source>
</evidence>
<evidence type="ECO:0000313" key="5">
    <source>
        <dbReference type="Proteomes" id="UP000751190"/>
    </source>
</evidence>
<evidence type="ECO:0000259" key="3">
    <source>
        <dbReference type="PROSITE" id="PS50211"/>
    </source>
</evidence>
<dbReference type="Pfam" id="PF02141">
    <property type="entry name" value="DENN"/>
    <property type="match status" value="1"/>
</dbReference>
<dbReference type="AlphaFoldDB" id="A0A8J5Y309"/>
<dbReference type="InterPro" id="IPR005113">
    <property type="entry name" value="uDENN_dom"/>
</dbReference>
<feature type="domain" description="UDENN" evidence="3">
    <location>
        <begin position="64"/>
        <end position="469"/>
    </location>
</feature>
<dbReference type="OrthoDB" id="74314at2759"/>
<dbReference type="GO" id="GO:0031410">
    <property type="term" value="C:cytoplasmic vesicle"/>
    <property type="evidence" value="ECO:0007669"/>
    <property type="project" value="TreeGrafter"/>
</dbReference>
<feature type="signal peptide" evidence="2">
    <location>
        <begin position="1"/>
        <end position="20"/>
    </location>
</feature>
<dbReference type="Gene3D" id="3.40.50.11500">
    <property type="match status" value="1"/>
</dbReference>
<evidence type="ECO:0000256" key="1">
    <source>
        <dbReference type="SAM" id="MobiDB-lite"/>
    </source>
</evidence>
<dbReference type="InterPro" id="IPR051696">
    <property type="entry name" value="DENN_Domain_GEFs"/>
</dbReference>
<accession>A0A8J5Y309</accession>
<dbReference type="Pfam" id="PF03456">
    <property type="entry name" value="uDENN"/>
    <property type="match status" value="1"/>
</dbReference>
<keyword evidence="2" id="KW-0732">Signal</keyword>
<feature type="region of interest" description="Disordered" evidence="1">
    <location>
        <begin position="719"/>
        <end position="741"/>
    </location>
</feature>
<reference evidence="4" key="1">
    <citation type="submission" date="2021-05" db="EMBL/GenBank/DDBJ databases">
        <title>The genome of the haptophyte Pavlova lutheri (Diacronema luteri, Pavlovales) - a model for lipid biosynthesis in eukaryotic algae.</title>
        <authorList>
            <person name="Hulatt C.J."/>
            <person name="Posewitz M.C."/>
        </authorList>
    </citation>
    <scope>NUCLEOTIDE SEQUENCE</scope>
    <source>
        <strain evidence="4">NIVA-4/92</strain>
    </source>
</reference>
<name>A0A8J5Y309_DIALT</name>
<sequence length="741" mass="79505">MASRSRRGFLVLVLAAGLEASSKRAHERPPVQVFVFGGEAVECSRLVPATGLMSASSASEPHPNHDMVTRLEKPRGFEERVDELGAFPDGAVAHLHLRHFCFPTELCGPFPSDGEPAYFHTFCLTNEDGTREHGACLTTLVAERYGLHGLMHGKTAARPLSIVVFSKWPLLGVHEDFLRQLWAERREHRWHTAAGGALSESIVRYVRELDACTPAIERLFAHGLHLPHLRQLPAVLRALRWRPEALVSVLLGALTNRKVLVVSSDASLPAALIGCVTCLLFPLEYPGVVVPLLPASLHPDPATLINENVAPFLIGVDAELAAAIAPFSDDLTVVDLDSGEVRSPSPDPFEAWLRAPVCERLIGALRTYAFSDDELSPAAIRIGCLRFVLDVVDLDDGALPNSAHPADRVCAAQWRLAGRLIDDLLGAAREVERSGAELDEEALQRQAQLCRAAYVRELLLSEPLGARPGRDSNLPLLRDVFSSTACSEYMSKPLHARARLAEPHWLHWRRLGAQFDCSVREHTAGVLLGESDIARALRARGVALARRRAPAHGSDWPTAAPFAPPSVEVVTAFCDAFDSVAVGELVACAPCVLVDEDGGVATSALGGTPAALAGAAGVRGSLVSGQLYLTDSHACFQSAGELAPRKIVLPLAQTAALELREDEGGLLMCTVGGLRLRLAAIHRVGALHALVAELVDARANYGQRAHAPGRVAHGIAAHEPASPVPSTTAQPRAPRPWPQAS</sequence>
<dbReference type="InterPro" id="IPR001194">
    <property type="entry name" value="cDENN_dom"/>
</dbReference>
<dbReference type="PANTHER" id="PTHR12296">
    <property type="entry name" value="DENN DOMAIN-CONTAINING PROTEIN 4"/>
    <property type="match status" value="1"/>
</dbReference>
<dbReference type="Proteomes" id="UP000751190">
    <property type="component" value="Unassembled WGS sequence"/>
</dbReference>
<organism evidence="4 5">
    <name type="scientific">Diacronema lutheri</name>
    <name type="common">Unicellular marine alga</name>
    <name type="synonym">Monochrysis lutheri</name>
    <dbReference type="NCBI Taxonomy" id="2081491"/>
    <lineage>
        <taxon>Eukaryota</taxon>
        <taxon>Haptista</taxon>
        <taxon>Haptophyta</taxon>
        <taxon>Pavlovophyceae</taxon>
        <taxon>Pavlovales</taxon>
        <taxon>Pavlovaceae</taxon>
        <taxon>Diacronema</taxon>
    </lineage>
</organism>
<comment type="caution">
    <text evidence="4">The sequence shown here is derived from an EMBL/GenBank/DDBJ whole genome shotgun (WGS) entry which is preliminary data.</text>
</comment>
<dbReference type="PANTHER" id="PTHR12296:SF21">
    <property type="entry name" value="DENN DOMAIN-CONTAINING PROTEIN 3"/>
    <property type="match status" value="1"/>
</dbReference>
<dbReference type="GO" id="GO:0032483">
    <property type="term" value="P:regulation of Rab protein signal transduction"/>
    <property type="evidence" value="ECO:0007669"/>
    <property type="project" value="TreeGrafter"/>
</dbReference>
<keyword evidence="5" id="KW-1185">Reference proteome</keyword>
<protein>
    <recommendedName>
        <fullName evidence="3">UDENN domain-containing protein</fullName>
    </recommendedName>
</protein>
<dbReference type="SMART" id="SM00799">
    <property type="entry name" value="DENN"/>
    <property type="match status" value="1"/>
</dbReference>
<feature type="chain" id="PRO_5035220777" description="UDENN domain-containing protein" evidence="2">
    <location>
        <begin position="21"/>
        <end position="741"/>
    </location>
</feature>
<dbReference type="Gene3D" id="3.30.450.200">
    <property type="match status" value="1"/>
</dbReference>
<dbReference type="EMBL" id="JAGTXO010000001">
    <property type="protein sequence ID" value="KAG8470515.1"/>
    <property type="molecule type" value="Genomic_DNA"/>
</dbReference>
<proteinExistence type="predicted"/>
<evidence type="ECO:0000256" key="2">
    <source>
        <dbReference type="SAM" id="SignalP"/>
    </source>
</evidence>
<dbReference type="InterPro" id="IPR043153">
    <property type="entry name" value="DENN_C"/>
</dbReference>